<dbReference type="InterPro" id="IPR011231">
    <property type="entry name" value="Phage_VT1-Sakai_H0018"/>
</dbReference>
<sequence length="109" mass="10744">MKNYVQAGVNLTLPAPYALKGGDGALVGLIFGIAAEDAAQDGEVDLVTKGVFNLAKVGADAFAVGAAVYWNNTSKLATSTVGSNAKIGVAVSASVSGAASVAVRLNGAF</sequence>
<keyword evidence="2" id="KW-1185">Reference proteome</keyword>
<comment type="caution">
    <text evidence="1">The sequence shown here is derived from an EMBL/GenBank/DDBJ whole genome shotgun (WGS) entry which is preliminary data.</text>
</comment>
<evidence type="ECO:0000313" key="2">
    <source>
        <dbReference type="Proteomes" id="UP001143372"/>
    </source>
</evidence>
<dbReference type="Proteomes" id="UP001143372">
    <property type="component" value="Unassembled WGS sequence"/>
</dbReference>
<gene>
    <name evidence="1" type="ORF">GCM10008179_06840</name>
</gene>
<evidence type="ECO:0000313" key="1">
    <source>
        <dbReference type="EMBL" id="GLK67046.1"/>
    </source>
</evidence>
<reference evidence="1" key="1">
    <citation type="journal article" date="2014" name="Int. J. Syst. Evol. Microbiol.">
        <title>Complete genome sequence of Corynebacterium casei LMG S-19264T (=DSM 44701T), isolated from a smear-ripened cheese.</title>
        <authorList>
            <consortium name="US DOE Joint Genome Institute (JGI-PGF)"/>
            <person name="Walter F."/>
            <person name="Albersmeier A."/>
            <person name="Kalinowski J."/>
            <person name="Ruckert C."/>
        </authorList>
    </citation>
    <scope>NUCLEOTIDE SEQUENCE</scope>
    <source>
        <strain evidence="1">VKM B-2347</strain>
    </source>
</reference>
<evidence type="ECO:0008006" key="3">
    <source>
        <dbReference type="Google" id="ProtNLM"/>
    </source>
</evidence>
<dbReference type="RefSeq" id="WP_271167309.1">
    <property type="nucleotide sequence ID" value="NZ_BSFI01000004.1"/>
</dbReference>
<reference evidence="1" key="2">
    <citation type="submission" date="2023-01" db="EMBL/GenBank/DDBJ databases">
        <authorList>
            <person name="Sun Q."/>
            <person name="Evtushenko L."/>
        </authorList>
    </citation>
    <scope>NUCLEOTIDE SEQUENCE</scope>
    <source>
        <strain evidence="1">VKM B-2347</strain>
    </source>
</reference>
<organism evidence="1 2">
    <name type="scientific">Hansschlegelia plantiphila</name>
    <dbReference type="NCBI Taxonomy" id="374655"/>
    <lineage>
        <taxon>Bacteria</taxon>
        <taxon>Pseudomonadati</taxon>
        <taxon>Pseudomonadota</taxon>
        <taxon>Alphaproteobacteria</taxon>
        <taxon>Hyphomicrobiales</taxon>
        <taxon>Methylopilaceae</taxon>
        <taxon>Hansschlegelia</taxon>
    </lineage>
</organism>
<dbReference type="Pfam" id="PF09956">
    <property type="entry name" value="Phage_cement_2"/>
    <property type="match status" value="1"/>
</dbReference>
<protein>
    <recommendedName>
        <fullName evidence="3">DUF2190 family protein</fullName>
    </recommendedName>
</protein>
<dbReference type="PIRSF" id="PIRSF030771">
    <property type="entry name" value="UCP030771"/>
    <property type="match status" value="1"/>
</dbReference>
<dbReference type="EMBL" id="BSFI01000004">
    <property type="protein sequence ID" value="GLK67046.1"/>
    <property type="molecule type" value="Genomic_DNA"/>
</dbReference>
<proteinExistence type="predicted"/>
<name>A0A9W6MUP6_9HYPH</name>
<dbReference type="AlphaFoldDB" id="A0A9W6MUP6"/>
<accession>A0A9W6MUP6</accession>